<dbReference type="EMBL" id="JAMYBS010000062">
    <property type="protein sequence ID" value="MCO7547036.1"/>
    <property type="molecule type" value="Genomic_DNA"/>
</dbReference>
<feature type="coiled-coil region" evidence="1">
    <location>
        <begin position="153"/>
        <end position="180"/>
    </location>
</feature>
<dbReference type="InterPro" id="IPR002525">
    <property type="entry name" value="Transp_IS110-like_N"/>
</dbReference>
<evidence type="ECO:0000313" key="4">
    <source>
        <dbReference type="Proteomes" id="UP001165292"/>
    </source>
</evidence>
<sequence length="186" mass="20426">MSSWVGIDVSKNTLAVWVRPSGVNFIVCNSSEGHQALLLNLADIQVERVLLEATGGYERAVMGCLVQAGHSVVRINPRRARAFAQAMGKLVKTDPVDAGVLAHLAQVIEPSACQPVSLARDELQELVRRREQVVKLRDDERRRLTLARSGVVQESLQTNISQLNEQIARLNSAIEAAAQRTDNQLV</sequence>
<gene>
    <name evidence="3" type="ORF">NJF43_20045</name>
</gene>
<dbReference type="Pfam" id="PF01548">
    <property type="entry name" value="DEDD_Tnp_IS110"/>
    <property type="match status" value="1"/>
</dbReference>
<dbReference type="AlphaFoldDB" id="A0AA41WSF4"/>
<evidence type="ECO:0000313" key="3">
    <source>
        <dbReference type="EMBL" id="MCO7547036.1"/>
    </source>
</evidence>
<dbReference type="GO" id="GO:0006313">
    <property type="term" value="P:DNA transposition"/>
    <property type="evidence" value="ECO:0007669"/>
    <property type="project" value="InterPro"/>
</dbReference>
<accession>A0AA41WSF4</accession>
<name>A0AA41WSF4_9GAMM</name>
<dbReference type="PANTHER" id="PTHR33055">
    <property type="entry name" value="TRANSPOSASE FOR INSERTION SEQUENCE ELEMENT IS1111A"/>
    <property type="match status" value="1"/>
</dbReference>
<evidence type="ECO:0000259" key="2">
    <source>
        <dbReference type="Pfam" id="PF01548"/>
    </source>
</evidence>
<organism evidence="3 4">
    <name type="scientific">Stutzerimonas nitrititolerans</name>
    <dbReference type="NCBI Taxonomy" id="2482751"/>
    <lineage>
        <taxon>Bacteria</taxon>
        <taxon>Pseudomonadati</taxon>
        <taxon>Pseudomonadota</taxon>
        <taxon>Gammaproteobacteria</taxon>
        <taxon>Pseudomonadales</taxon>
        <taxon>Pseudomonadaceae</taxon>
        <taxon>Stutzerimonas</taxon>
    </lineage>
</organism>
<dbReference type="PANTHER" id="PTHR33055:SF13">
    <property type="entry name" value="TRANSPOSASE"/>
    <property type="match status" value="1"/>
</dbReference>
<dbReference type="GO" id="GO:0003677">
    <property type="term" value="F:DNA binding"/>
    <property type="evidence" value="ECO:0007669"/>
    <property type="project" value="InterPro"/>
</dbReference>
<reference evidence="3" key="1">
    <citation type="submission" date="2022-06" db="EMBL/GenBank/DDBJ databases">
        <title>Detection of beta-lactamases in bacteria of animal origin.</title>
        <authorList>
            <person name="Mlynarcik P."/>
            <person name="Zdarska V."/>
            <person name="Chudobova H."/>
            <person name="Prochazkova P."/>
            <person name="Hricova K."/>
            <person name="Mezerova K."/>
            <person name="Bardon J."/>
            <person name="Dolejska M."/>
            <person name="Sukkar I."/>
            <person name="Kolar M."/>
        </authorList>
    </citation>
    <scope>NUCLEOTIDE SEQUENCE</scope>
    <source>
        <strain evidence="3">S 300-3</strain>
    </source>
</reference>
<feature type="domain" description="Transposase IS110-like N-terminal" evidence="2">
    <location>
        <begin position="5"/>
        <end position="145"/>
    </location>
</feature>
<proteinExistence type="predicted"/>
<feature type="non-terminal residue" evidence="3">
    <location>
        <position position="186"/>
    </location>
</feature>
<dbReference type="Proteomes" id="UP001165292">
    <property type="component" value="Unassembled WGS sequence"/>
</dbReference>
<dbReference type="RefSeq" id="WP_253165169.1">
    <property type="nucleotide sequence ID" value="NZ_JAMYBS010000062.1"/>
</dbReference>
<dbReference type="InterPro" id="IPR047650">
    <property type="entry name" value="Transpos_IS110"/>
</dbReference>
<evidence type="ECO:0000256" key="1">
    <source>
        <dbReference type="SAM" id="Coils"/>
    </source>
</evidence>
<comment type="caution">
    <text evidence="3">The sequence shown here is derived from an EMBL/GenBank/DDBJ whole genome shotgun (WGS) entry which is preliminary data.</text>
</comment>
<dbReference type="GO" id="GO:0004803">
    <property type="term" value="F:transposase activity"/>
    <property type="evidence" value="ECO:0007669"/>
    <property type="project" value="InterPro"/>
</dbReference>
<keyword evidence="1" id="KW-0175">Coiled coil</keyword>
<protein>
    <submittedName>
        <fullName evidence="3">Transposase</fullName>
    </submittedName>
</protein>